<comment type="caution">
    <text evidence="3">The sequence shown here is derived from an EMBL/GenBank/DDBJ whole genome shotgun (WGS) entry which is preliminary data.</text>
</comment>
<proteinExistence type="predicted"/>
<dbReference type="AlphaFoldDB" id="A0A9W9E038"/>
<keyword evidence="1" id="KW-0175">Coiled coil</keyword>
<evidence type="ECO:0000313" key="3">
    <source>
        <dbReference type="EMBL" id="KAJ4493683.1"/>
    </source>
</evidence>
<gene>
    <name evidence="3" type="ORF">C8J55DRAFT_165195</name>
</gene>
<reference evidence="3" key="1">
    <citation type="submission" date="2022-08" db="EMBL/GenBank/DDBJ databases">
        <authorList>
            <consortium name="DOE Joint Genome Institute"/>
            <person name="Min B."/>
            <person name="Riley R."/>
            <person name="Sierra-Patev S."/>
            <person name="Naranjo-Ortiz M."/>
            <person name="Looney B."/>
            <person name="Konkel Z."/>
            <person name="Slot J.C."/>
            <person name="Sakamoto Y."/>
            <person name="Steenwyk J.L."/>
            <person name="Rokas A."/>
            <person name="Carro J."/>
            <person name="Camarero S."/>
            <person name="Ferreira P."/>
            <person name="Molpeceres G."/>
            <person name="Ruiz-Duenas F.J."/>
            <person name="Serrano A."/>
            <person name="Henrissat B."/>
            <person name="Drula E."/>
            <person name="Hughes K.W."/>
            <person name="Mata J.L."/>
            <person name="Ishikawa N.K."/>
            <person name="Vargas-Isla R."/>
            <person name="Ushijima S."/>
            <person name="Smith C.A."/>
            <person name="Ahrendt S."/>
            <person name="Andreopoulos W."/>
            <person name="He G."/>
            <person name="Labutti K."/>
            <person name="Lipzen A."/>
            <person name="Ng V."/>
            <person name="Sandor L."/>
            <person name="Barry K."/>
            <person name="Martinez A.T."/>
            <person name="Xiao Y."/>
            <person name="Gibbons J.G."/>
            <person name="Terashima K."/>
            <person name="Hibbett D.S."/>
            <person name="Grigoriev I.V."/>
        </authorList>
    </citation>
    <scope>NUCLEOTIDE SEQUENCE</scope>
    <source>
        <strain evidence="3">Sp2 HRB7682 ss15</strain>
    </source>
</reference>
<protein>
    <submittedName>
        <fullName evidence="3">Uncharacterized protein</fullName>
    </submittedName>
</protein>
<accession>A0A9W9E038</accession>
<evidence type="ECO:0000256" key="1">
    <source>
        <dbReference type="SAM" id="Coils"/>
    </source>
</evidence>
<reference evidence="3" key="2">
    <citation type="journal article" date="2023" name="Proc. Natl. Acad. Sci. U.S.A.">
        <title>A global phylogenomic analysis of the shiitake genus Lentinula.</title>
        <authorList>
            <person name="Sierra-Patev S."/>
            <person name="Min B."/>
            <person name="Naranjo-Ortiz M."/>
            <person name="Looney B."/>
            <person name="Konkel Z."/>
            <person name="Slot J.C."/>
            <person name="Sakamoto Y."/>
            <person name="Steenwyk J.L."/>
            <person name="Rokas A."/>
            <person name="Carro J."/>
            <person name="Camarero S."/>
            <person name="Ferreira P."/>
            <person name="Molpeceres G."/>
            <person name="Ruiz-Duenas F.J."/>
            <person name="Serrano A."/>
            <person name="Henrissat B."/>
            <person name="Drula E."/>
            <person name="Hughes K.W."/>
            <person name="Mata J.L."/>
            <person name="Ishikawa N.K."/>
            <person name="Vargas-Isla R."/>
            <person name="Ushijima S."/>
            <person name="Smith C.A."/>
            <person name="Donoghue J."/>
            <person name="Ahrendt S."/>
            <person name="Andreopoulos W."/>
            <person name="He G."/>
            <person name="LaButti K."/>
            <person name="Lipzen A."/>
            <person name="Ng V."/>
            <person name="Riley R."/>
            <person name="Sandor L."/>
            <person name="Barry K."/>
            <person name="Martinez A.T."/>
            <person name="Xiao Y."/>
            <person name="Gibbons J.G."/>
            <person name="Terashima K."/>
            <person name="Grigoriev I.V."/>
            <person name="Hibbett D."/>
        </authorList>
    </citation>
    <scope>NUCLEOTIDE SEQUENCE</scope>
    <source>
        <strain evidence="3">Sp2 HRB7682 ss15</strain>
    </source>
</reference>
<sequence length="255" mass="28691">MSLQPEFTATFSIVPYCHAVGLKRSDNADTDDTDDRLSRARSETLASNSSIDDDGVSDSVFRPTSPPLPPANLSFVASSMYVPPSTSELLNRVREAKRSGKSMDEVIHELQNEFYPLVPPPGYVIPSPSLYRATVAKLERLERCGGLLNSLKRELEDEENEDSSGTEDDLNAELEYVDVVAPVPLTKKNVVSWSWRSSLWDYLELSVSISAGKRRKRQPEFDGDEEDDWAQRSVDEIKGRRLISGVRSRKRRRVI</sequence>
<dbReference type="Proteomes" id="UP001150238">
    <property type="component" value="Unassembled WGS sequence"/>
</dbReference>
<dbReference type="EMBL" id="JANVFS010000003">
    <property type="protein sequence ID" value="KAJ4493683.1"/>
    <property type="molecule type" value="Genomic_DNA"/>
</dbReference>
<organism evidence="3 4">
    <name type="scientific">Lentinula lateritia</name>
    <dbReference type="NCBI Taxonomy" id="40482"/>
    <lineage>
        <taxon>Eukaryota</taxon>
        <taxon>Fungi</taxon>
        <taxon>Dikarya</taxon>
        <taxon>Basidiomycota</taxon>
        <taxon>Agaricomycotina</taxon>
        <taxon>Agaricomycetes</taxon>
        <taxon>Agaricomycetidae</taxon>
        <taxon>Agaricales</taxon>
        <taxon>Marasmiineae</taxon>
        <taxon>Omphalotaceae</taxon>
        <taxon>Lentinula</taxon>
    </lineage>
</organism>
<evidence type="ECO:0000256" key="2">
    <source>
        <dbReference type="SAM" id="MobiDB-lite"/>
    </source>
</evidence>
<name>A0A9W9E038_9AGAR</name>
<feature type="region of interest" description="Disordered" evidence="2">
    <location>
        <begin position="22"/>
        <end position="69"/>
    </location>
</feature>
<evidence type="ECO:0000313" key="4">
    <source>
        <dbReference type="Proteomes" id="UP001150238"/>
    </source>
</evidence>
<feature type="coiled-coil region" evidence="1">
    <location>
        <begin position="141"/>
        <end position="168"/>
    </location>
</feature>